<evidence type="ECO:0000256" key="1">
    <source>
        <dbReference type="ARBA" id="ARBA00004651"/>
    </source>
</evidence>
<evidence type="ECO:0000256" key="3">
    <source>
        <dbReference type="ARBA" id="ARBA00022692"/>
    </source>
</evidence>
<keyword evidence="8" id="KW-1185">Reference proteome</keyword>
<feature type="transmembrane region" description="Helical" evidence="6">
    <location>
        <begin position="86"/>
        <end position="103"/>
    </location>
</feature>
<dbReference type="Pfam" id="PF03899">
    <property type="entry name" value="ATP-synt_I"/>
    <property type="match status" value="1"/>
</dbReference>
<dbReference type="RefSeq" id="WP_237445713.1">
    <property type="nucleotide sequence ID" value="NZ_CAKLPX010000004.1"/>
</dbReference>
<evidence type="ECO:0000313" key="8">
    <source>
        <dbReference type="Proteomes" id="UP000838100"/>
    </source>
</evidence>
<evidence type="ECO:0008006" key="9">
    <source>
        <dbReference type="Google" id="ProtNLM"/>
    </source>
</evidence>
<dbReference type="EMBL" id="CAKLPX010000004">
    <property type="protein sequence ID" value="CAH0993030.1"/>
    <property type="molecule type" value="Genomic_DNA"/>
</dbReference>
<evidence type="ECO:0000256" key="5">
    <source>
        <dbReference type="ARBA" id="ARBA00023136"/>
    </source>
</evidence>
<keyword evidence="2" id="KW-1003">Cell membrane</keyword>
<feature type="transmembrane region" description="Helical" evidence="6">
    <location>
        <begin position="109"/>
        <end position="130"/>
    </location>
</feature>
<evidence type="ECO:0000256" key="2">
    <source>
        <dbReference type="ARBA" id="ARBA00022475"/>
    </source>
</evidence>
<feature type="transmembrane region" description="Helical" evidence="6">
    <location>
        <begin position="20"/>
        <end position="39"/>
    </location>
</feature>
<keyword evidence="4 6" id="KW-1133">Transmembrane helix</keyword>
<gene>
    <name evidence="7" type="ORF">SIN8267_03169</name>
</gene>
<name>A0ABM9AII7_9GAMM</name>
<protein>
    <recommendedName>
        <fullName evidence="9">ATP synthase protein I</fullName>
    </recommendedName>
</protein>
<evidence type="ECO:0000256" key="4">
    <source>
        <dbReference type="ARBA" id="ARBA00022989"/>
    </source>
</evidence>
<evidence type="ECO:0000313" key="7">
    <source>
        <dbReference type="EMBL" id="CAH0993030.1"/>
    </source>
</evidence>
<accession>A0ABM9AII7</accession>
<sequence>MQSSPARRGAAIARPPILKIFLLETAFLLLLTAATLWLWGVEASISMLLGGLTAIIPQLYFAYQAFRFSGAKMTRQVSQAFYRGEAGKFSLNFLMFAAIFMLVDKVNVFALFAGFTLLQIGNWVGAAAMLSQRSK</sequence>
<keyword evidence="5 6" id="KW-0472">Membrane</keyword>
<dbReference type="Proteomes" id="UP000838100">
    <property type="component" value="Unassembled WGS sequence"/>
</dbReference>
<evidence type="ECO:0000256" key="6">
    <source>
        <dbReference type="SAM" id="Phobius"/>
    </source>
</evidence>
<proteinExistence type="predicted"/>
<reference evidence="7" key="1">
    <citation type="submission" date="2021-12" db="EMBL/GenBank/DDBJ databases">
        <authorList>
            <person name="Rodrigo-Torres L."/>
            <person name="Arahal R. D."/>
            <person name="Lucena T."/>
        </authorList>
    </citation>
    <scope>NUCLEOTIDE SEQUENCE</scope>
    <source>
        <strain evidence="7">CECT 8267</strain>
    </source>
</reference>
<comment type="subcellular location">
    <subcellularLocation>
        <location evidence="1">Cell membrane</location>
        <topology evidence="1">Multi-pass membrane protein</topology>
    </subcellularLocation>
</comment>
<keyword evidence="3 6" id="KW-0812">Transmembrane</keyword>
<organism evidence="7 8">
    <name type="scientific">Sinobacterium norvegicum</name>
    <dbReference type="NCBI Taxonomy" id="1641715"/>
    <lineage>
        <taxon>Bacteria</taxon>
        <taxon>Pseudomonadati</taxon>
        <taxon>Pseudomonadota</taxon>
        <taxon>Gammaproteobacteria</taxon>
        <taxon>Cellvibrionales</taxon>
        <taxon>Spongiibacteraceae</taxon>
        <taxon>Sinobacterium</taxon>
    </lineage>
</organism>
<dbReference type="InterPro" id="IPR005598">
    <property type="entry name" value="ATP_synth_I"/>
</dbReference>
<comment type="caution">
    <text evidence="7">The sequence shown here is derived from an EMBL/GenBank/DDBJ whole genome shotgun (WGS) entry which is preliminary data.</text>
</comment>
<feature type="transmembrane region" description="Helical" evidence="6">
    <location>
        <begin position="45"/>
        <end position="66"/>
    </location>
</feature>